<dbReference type="Proteomes" id="UP000449547">
    <property type="component" value="Unassembled WGS sequence"/>
</dbReference>
<keyword evidence="1" id="KW-0175">Coiled coil</keyword>
<protein>
    <submittedName>
        <fullName evidence="2">Uncharacterized protein</fullName>
    </submittedName>
</protein>
<dbReference type="GeneID" id="54784358"/>
<dbReference type="RefSeq" id="XP_034009555.1">
    <property type="nucleotide sequence ID" value="XM_034158719.1"/>
</dbReference>
<evidence type="ECO:0000313" key="2">
    <source>
        <dbReference type="EMBL" id="KAA8896695.1"/>
    </source>
</evidence>
<dbReference type="EMBL" id="SWFT01000163">
    <property type="protein sequence ID" value="KAA8896695.1"/>
    <property type="molecule type" value="Genomic_DNA"/>
</dbReference>
<accession>A0A642UCH2</accession>
<proteinExistence type="predicted"/>
<dbReference type="VEuPathDB" id="FungiDB:DIURU_005707"/>
<sequence>MDSVQRRHKLLEEKRVKLQQKFRDNQRKVLRLKVKRKLTQLTRLYNFQVTQEQARIRRQNLQRDVRARARASQAAMLDMQSIPITAPQKVVLQQLPEIDAKSCTSQVHDDIRYLRETGFFDQVHSTSRVTSVLPLLSRYRSHLVRIACDANLAPTSYFLYVFVVGVDVKESLERQSHPGTNANTENVSQNRVANYLWLQCFKLCQAIISHIERGHLDPVKELWSQFANIFPIFKQVHLSQLRQIINKACQISSAAAEVACHTWDHERQFISSAKSCQLSPSQMEILDDVCHNIEQVDLRGPQLASAVMGTSSSMRYHSHRFEVPPMLGPDLWRRFWWVYYDAKPKLRSGQITIHENHPSLTNLMVTLNQPLPTIVNIDELKTSIEQFNHIWGHLMEPLPFSLKMWGVGSWSEMWVCVANEWLKKCSFPNHYAWRLYENLAVLVSTRRWWQVRASLYTNSPHLLFPDLYRQLPPPTGVHLDNMTCWSDPQLSQTLPSDGMEIWITSFIRHTVIMGEVKPNEINSTYLHDLRRISKIIADDCVASSRLLLSRLGIISSRAEAKITLELQRKVLCNRITAANFPAGTSNLVKAVDSLTKLTQKIIAVYTPLLNWIYCDQGMVCVSN</sequence>
<reference evidence="2 3" key="1">
    <citation type="submission" date="2019-07" db="EMBL/GenBank/DDBJ databases">
        <title>Genome assembly of two rare yeast pathogens: Diutina rugosa and Trichomonascus ciferrii.</title>
        <authorList>
            <person name="Mixao V."/>
            <person name="Saus E."/>
            <person name="Hansen A."/>
            <person name="Lass-Flor C."/>
            <person name="Gabaldon T."/>
        </authorList>
    </citation>
    <scope>NUCLEOTIDE SEQUENCE [LARGE SCALE GENOMIC DNA]</scope>
    <source>
        <strain evidence="2 3">CBS 613</strain>
    </source>
</reference>
<name>A0A642UCH2_DIURU</name>
<evidence type="ECO:0000313" key="3">
    <source>
        <dbReference type="Proteomes" id="UP000449547"/>
    </source>
</evidence>
<feature type="coiled-coil region" evidence="1">
    <location>
        <begin position="1"/>
        <end position="28"/>
    </location>
</feature>
<organism evidence="2 3">
    <name type="scientific">Diutina rugosa</name>
    <name type="common">Yeast</name>
    <name type="synonym">Candida rugosa</name>
    <dbReference type="NCBI Taxonomy" id="5481"/>
    <lineage>
        <taxon>Eukaryota</taxon>
        <taxon>Fungi</taxon>
        <taxon>Dikarya</taxon>
        <taxon>Ascomycota</taxon>
        <taxon>Saccharomycotina</taxon>
        <taxon>Pichiomycetes</taxon>
        <taxon>Debaryomycetaceae</taxon>
        <taxon>Diutina</taxon>
    </lineage>
</organism>
<dbReference type="AlphaFoldDB" id="A0A642UCH2"/>
<gene>
    <name evidence="2" type="ORF">DIURU_005707</name>
</gene>
<comment type="caution">
    <text evidence="2">The sequence shown here is derived from an EMBL/GenBank/DDBJ whole genome shotgun (WGS) entry which is preliminary data.</text>
</comment>
<keyword evidence="3" id="KW-1185">Reference proteome</keyword>
<evidence type="ECO:0000256" key="1">
    <source>
        <dbReference type="SAM" id="Coils"/>
    </source>
</evidence>
<dbReference type="OrthoDB" id="4019088at2759"/>